<feature type="domain" description="PAC" evidence="2">
    <location>
        <begin position="85"/>
        <end position="137"/>
    </location>
</feature>
<dbReference type="SUPFAM" id="SSF55073">
    <property type="entry name" value="Nucleotide cyclase"/>
    <property type="match status" value="1"/>
</dbReference>
<dbReference type="Gene3D" id="3.30.70.270">
    <property type="match status" value="1"/>
</dbReference>
<dbReference type="InterPro" id="IPR000700">
    <property type="entry name" value="PAS-assoc_C"/>
</dbReference>
<dbReference type="Proteomes" id="UP000319783">
    <property type="component" value="Unassembled WGS sequence"/>
</dbReference>
<dbReference type="AlphaFoldDB" id="A0A533QFA8"/>
<organism evidence="4 5">
    <name type="scientific">Candidatus Jettenia ecosi</name>
    <dbReference type="NCBI Taxonomy" id="2494326"/>
    <lineage>
        <taxon>Bacteria</taxon>
        <taxon>Pseudomonadati</taxon>
        <taxon>Planctomycetota</taxon>
        <taxon>Candidatus Brocadiia</taxon>
        <taxon>Candidatus Brocadiales</taxon>
        <taxon>Candidatus Brocadiaceae</taxon>
        <taxon>Candidatus Jettenia</taxon>
    </lineage>
</organism>
<feature type="domain" description="PAS" evidence="1">
    <location>
        <begin position="6"/>
        <end position="54"/>
    </location>
</feature>
<dbReference type="InterPro" id="IPR000014">
    <property type="entry name" value="PAS"/>
</dbReference>
<evidence type="ECO:0000313" key="4">
    <source>
        <dbReference type="EMBL" id="TLD43457.1"/>
    </source>
</evidence>
<evidence type="ECO:0000259" key="3">
    <source>
        <dbReference type="PROSITE" id="PS50887"/>
    </source>
</evidence>
<dbReference type="InterPro" id="IPR035965">
    <property type="entry name" value="PAS-like_dom_sf"/>
</dbReference>
<dbReference type="NCBIfam" id="TIGR00254">
    <property type="entry name" value="GGDEF"/>
    <property type="match status" value="1"/>
</dbReference>
<gene>
    <name evidence="4" type="ORF">JETT_0275</name>
</gene>
<dbReference type="PROSITE" id="PS50112">
    <property type="entry name" value="PAS"/>
    <property type="match status" value="1"/>
</dbReference>
<proteinExistence type="predicted"/>
<dbReference type="CDD" id="cd00130">
    <property type="entry name" value="PAS"/>
    <property type="match status" value="1"/>
</dbReference>
<dbReference type="InterPro" id="IPR000160">
    <property type="entry name" value="GGDEF_dom"/>
</dbReference>
<dbReference type="PANTHER" id="PTHR46663">
    <property type="entry name" value="DIGUANYLATE CYCLASE DGCT-RELATED"/>
    <property type="match status" value="1"/>
</dbReference>
<protein>
    <submittedName>
        <fullName evidence="4">Diguanylate cyclase with PAS/PAC sensor</fullName>
    </submittedName>
</protein>
<dbReference type="SUPFAM" id="SSF55785">
    <property type="entry name" value="PYP-like sensor domain (PAS domain)"/>
    <property type="match status" value="1"/>
</dbReference>
<dbReference type="PANTHER" id="PTHR46663:SF4">
    <property type="entry name" value="DIGUANYLATE CYCLASE DGCT-RELATED"/>
    <property type="match status" value="1"/>
</dbReference>
<dbReference type="Pfam" id="PF00990">
    <property type="entry name" value="GGDEF"/>
    <property type="match status" value="1"/>
</dbReference>
<dbReference type="PROSITE" id="PS50887">
    <property type="entry name" value="GGDEF"/>
    <property type="match status" value="1"/>
</dbReference>
<dbReference type="PROSITE" id="PS50113">
    <property type="entry name" value="PAC"/>
    <property type="match status" value="1"/>
</dbReference>
<dbReference type="InterPro" id="IPR029787">
    <property type="entry name" value="Nucleotide_cyclase"/>
</dbReference>
<evidence type="ECO:0000313" key="5">
    <source>
        <dbReference type="Proteomes" id="UP000319783"/>
    </source>
</evidence>
<dbReference type="Pfam" id="PF13426">
    <property type="entry name" value="PAS_9"/>
    <property type="match status" value="1"/>
</dbReference>
<evidence type="ECO:0000259" key="1">
    <source>
        <dbReference type="PROSITE" id="PS50112"/>
    </source>
</evidence>
<dbReference type="Gene3D" id="3.30.450.20">
    <property type="entry name" value="PAS domain"/>
    <property type="match status" value="1"/>
</dbReference>
<dbReference type="InterPro" id="IPR052163">
    <property type="entry name" value="DGC-Regulatory_Protein"/>
</dbReference>
<reference evidence="4 5" key="1">
    <citation type="submission" date="2019-04" db="EMBL/GenBank/DDBJ databases">
        <title>Genome of a novel bacterium Candidatus Jettenia ecosi reconstructed from metagenome of an anammox bioreactor.</title>
        <authorList>
            <person name="Mardanov A.V."/>
            <person name="Beletsky A.V."/>
            <person name="Ravin N.V."/>
            <person name="Botchkova E.A."/>
            <person name="Litti Y.V."/>
            <person name="Nozhevnikova A.N."/>
        </authorList>
    </citation>
    <scope>NUCLEOTIDE SEQUENCE [LARGE SCALE GENOMIC DNA]</scope>
    <source>
        <strain evidence="4">J2</strain>
    </source>
</reference>
<dbReference type="InterPro" id="IPR043128">
    <property type="entry name" value="Rev_trsase/Diguanyl_cyclase"/>
</dbReference>
<dbReference type="NCBIfam" id="TIGR00229">
    <property type="entry name" value="sensory_box"/>
    <property type="match status" value="1"/>
</dbReference>
<dbReference type="EMBL" id="SULG01000003">
    <property type="protein sequence ID" value="TLD43457.1"/>
    <property type="molecule type" value="Genomic_DNA"/>
</dbReference>
<feature type="domain" description="GGDEF" evidence="3">
    <location>
        <begin position="172"/>
        <end position="302"/>
    </location>
</feature>
<evidence type="ECO:0000259" key="2">
    <source>
        <dbReference type="PROSITE" id="PS50113"/>
    </source>
</evidence>
<dbReference type="GO" id="GO:0003824">
    <property type="term" value="F:catalytic activity"/>
    <property type="evidence" value="ECO:0007669"/>
    <property type="project" value="UniProtKB-ARBA"/>
</dbReference>
<dbReference type="FunFam" id="3.30.70.270:FF:000001">
    <property type="entry name" value="Diguanylate cyclase domain protein"/>
    <property type="match status" value="1"/>
</dbReference>
<name>A0A533QFA8_9BACT</name>
<dbReference type="SMART" id="SM00267">
    <property type="entry name" value="GGDEF"/>
    <property type="match status" value="1"/>
</dbReference>
<accession>A0A533QFA8</accession>
<dbReference type="CDD" id="cd01949">
    <property type="entry name" value="GGDEF"/>
    <property type="match status" value="1"/>
</dbReference>
<comment type="caution">
    <text evidence="4">The sequence shown here is derived from an EMBL/GenBank/DDBJ whole genome shotgun (WGS) entry which is preliminary data.</text>
</comment>
<sequence>MTASVDNNLYKHLLEILYDGVYFVDCTRKILYWNKGAEKITGYMSSEVVGKRCVDIVLNHVDTCGIKFYTTACPLFETIRDYRPREVEVYIQHKKGHRIPVFVRTAPLLDSNERITGAVEIFSDNTPKLLINQTIKDLEKMALLDPLTELANRRYIEMNIQSKLDELCRYGRSFGIFFMDIDHFKKINDVYGHSVGDKVLKMVTKTLLHSVRTSDIVGRWGGEEFIAITPNVDKERLHFISKKLHALVGHSSFSIGSDIIQVTISIGATIAQPDDTVNTLLERSDKLMYCSKISGRNRTSIG</sequence>